<evidence type="ECO:0000313" key="1">
    <source>
        <dbReference type="EMBL" id="MCQ8774797.1"/>
    </source>
</evidence>
<gene>
    <name evidence="1" type="ORF">NQU55_34310</name>
</gene>
<dbReference type="RefSeq" id="WP_256791742.1">
    <property type="nucleotide sequence ID" value="NZ_JANIID010000055.1"/>
</dbReference>
<protein>
    <submittedName>
        <fullName evidence="1">DUF6086 family protein</fullName>
    </submittedName>
</protein>
<proteinExistence type="predicted"/>
<dbReference type="AlphaFoldDB" id="A0A9X2LNX4"/>
<reference evidence="1" key="1">
    <citation type="submission" date="2022-06" db="EMBL/GenBank/DDBJ databases">
        <title>WGS of actinobacteria.</title>
        <authorList>
            <person name="Thawai C."/>
        </authorList>
    </citation>
    <scope>NUCLEOTIDE SEQUENCE</scope>
    <source>
        <strain evidence="1">AA8</strain>
    </source>
</reference>
<comment type="caution">
    <text evidence="1">The sequence shown here is derived from an EMBL/GenBank/DDBJ whole genome shotgun (WGS) entry which is preliminary data.</text>
</comment>
<keyword evidence="2" id="KW-1185">Reference proteome</keyword>
<evidence type="ECO:0000313" key="2">
    <source>
        <dbReference type="Proteomes" id="UP001142374"/>
    </source>
</evidence>
<dbReference type="InterPro" id="IPR045732">
    <property type="entry name" value="DUF6086"/>
</dbReference>
<organism evidence="1 2">
    <name type="scientific">Streptomyces telluris</name>
    <dbReference type="NCBI Taxonomy" id="2720021"/>
    <lineage>
        <taxon>Bacteria</taxon>
        <taxon>Bacillati</taxon>
        <taxon>Actinomycetota</taxon>
        <taxon>Actinomycetes</taxon>
        <taxon>Kitasatosporales</taxon>
        <taxon>Streptomycetaceae</taxon>
        <taxon>Streptomyces</taxon>
    </lineage>
</organism>
<name>A0A9X2LNX4_9ACTN</name>
<dbReference type="EMBL" id="JANIID010000055">
    <property type="protein sequence ID" value="MCQ8774797.1"/>
    <property type="molecule type" value="Genomic_DNA"/>
</dbReference>
<dbReference type="Proteomes" id="UP001142374">
    <property type="component" value="Unassembled WGS sequence"/>
</dbReference>
<sequence length="141" mass="15201">MSQYYDMGDRSLWNAATGVSRLFMGQVSVYEAEVGMPSGIGPMREDECQVDPAVFKVFAEALLAWHCRAIHPVTAALSEGFVVTVLALAGRAAIEVNWHPIGGAEDTLPDGQASAISDSSMQARAAALQVKSRQLVRFMSR</sequence>
<accession>A0A9X2LNX4</accession>
<dbReference type="Pfam" id="PF19564">
    <property type="entry name" value="DUF6086"/>
    <property type="match status" value="1"/>
</dbReference>